<protein>
    <submittedName>
        <fullName evidence="2">Uncharacterized protein</fullName>
    </submittedName>
</protein>
<evidence type="ECO:0000256" key="1">
    <source>
        <dbReference type="SAM" id="MobiDB-lite"/>
    </source>
</evidence>
<proteinExistence type="predicted"/>
<feature type="compositionally biased region" description="Polar residues" evidence="1">
    <location>
        <begin position="32"/>
        <end position="41"/>
    </location>
</feature>
<keyword evidence="3" id="KW-1185">Reference proteome</keyword>
<sequence>METPTCSTPPPSSPRSPEKSPLFTKPPPGAPQRNTKSSVNPTTVILFTPPETPPKFLVSDPVIDNSAWDSNDPSTWPMVYLPYQNFAASSSSTPTHVDEMLVNVHYKGEGARKLRSLLWKAIDECDIEEDKQRTERLAFLYWPFNVTTDGWWKEMSGMTMQEMDVWRALTNEMKVQAEGADSQ</sequence>
<evidence type="ECO:0000313" key="2">
    <source>
        <dbReference type="EMBL" id="KAF2126409.1"/>
    </source>
</evidence>
<dbReference type="RefSeq" id="XP_033520801.1">
    <property type="nucleotide sequence ID" value="XM_033668687.1"/>
</dbReference>
<evidence type="ECO:0000313" key="3">
    <source>
        <dbReference type="Proteomes" id="UP000799771"/>
    </source>
</evidence>
<gene>
    <name evidence="2" type="ORF">P153DRAFT_369130</name>
</gene>
<dbReference type="EMBL" id="ML977513">
    <property type="protein sequence ID" value="KAF2126409.1"/>
    <property type="molecule type" value="Genomic_DNA"/>
</dbReference>
<dbReference type="OrthoDB" id="3796112at2759"/>
<name>A0A6A6A3F4_9PLEO</name>
<dbReference type="Proteomes" id="UP000799771">
    <property type="component" value="Unassembled WGS sequence"/>
</dbReference>
<accession>A0A6A6A3F4</accession>
<organism evidence="2 3">
    <name type="scientific">Dothidotthia symphoricarpi CBS 119687</name>
    <dbReference type="NCBI Taxonomy" id="1392245"/>
    <lineage>
        <taxon>Eukaryota</taxon>
        <taxon>Fungi</taxon>
        <taxon>Dikarya</taxon>
        <taxon>Ascomycota</taxon>
        <taxon>Pezizomycotina</taxon>
        <taxon>Dothideomycetes</taxon>
        <taxon>Pleosporomycetidae</taxon>
        <taxon>Pleosporales</taxon>
        <taxon>Dothidotthiaceae</taxon>
        <taxon>Dothidotthia</taxon>
    </lineage>
</organism>
<dbReference type="GeneID" id="54409119"/>
<feature type="region of interest" description="Disordered" evidence="1">
    <location>
        <begin position="1"/>
        <end position="41"/>
    </location>
</feature>
<dbReference type="AlphaFoldDB" id="A0A6A6A3F4"/>
<reference evidence="2" key="1">
    <citation type="journal article" date="2020" name="Stud. Mycol.">
        <title>101 Dothideomycetes genomes: a test case for predicting lifestyles and emergence of pathogens.</title>
        <authorList>
            <person name="Haridas S."/>
            <person name="Albert R."/>
            <person name="Binder M."/>
            <person name="Bloem J."/>
            <person name="Labutti K."/>
            <person name="Salamov A."/>
            <person name="Andreopoulos B."/>
            <person name="Baker S."/>
            <person name="Barry K."/>
            <person name="Bills G."/>
            <person name="Bluhm B."/>
            <person name="Cannon C."/>
            <person name="Castanera R."/>
            <person name="Culley D."/>
            <person name="Daum C."/>
            <person name="Ezra D."/>
            <person name="Gonzalez J."/>
            <person name="Henrissat B."/>
            <person name="Kuo A."/>
            <person name="Liang C."/>
            <person name="Lipzen A."/>
            <person name="Lutzoni F."/>
            <person name="Magnuson J."/>
            <person name="Mondo S."/>
            <person name="Nolan M."/>
            <person name="Ohm R."/>
            <person name="Pangilinan J."/>
            <person name="Park H.-J."/>
            <person name="Ramirez L."/>
            <person name="Alfaro M."/>
            <person name="Sun H."/>
            <person name="Tritt A."/>
            <person name="Yoshinaga Y."/>
            <person name="Zwiers L.-H."/>
            <person name="Turgeon B."/>
            <person name="Goodwin S."/>
            <person name="Spatafora J."/>
            <person name="Crous P."/>
            <person name="Grigoriev I."/>
        </authorList>
    </citation>
    <scope>NUCLEOTIDE SEQUENCE</scope>
    <source>
        <strain evidence="2">CBS 119687</strain>
    </source>
</reference>